<evidence type="ECO:0000313" key="1">
    <source>
        <dbReference type="EMBL" id="KAL2739822.1"/>
    </source>
</evidence>
<gene>
    <name evidence="1" type="ORF">V1477_011211</name>
</gene>
<organism evidence="1 2">
    <name type="scientific">Vespula maculifrons</name>
    <name type="common">Eastern yellow jacket</name>
    <name type="synonym">Wasp</name>
    <dbReference type="NCBI Taxonomy" id="7453"/>
    <lineage>
        <taxon>Eukaryota</taxon>
        <taxon>Metazoa</taxon>
        <taxon>Ecdysozoa</taxon>
        <taxon>Arthropoda</taxon>
        <taxon>Hexapoda</taxon>
        <taxon>Insecta</taxon>
        <taxon>Pterygota</taxon>
        <taxon>Neoptera</taxon>
        <taxon>Endopterygota</taxon>
        <taxon>Hymenoptera</taxon>
        <taxon>Apocrita</taxon>
        <taxon>Aculeata</taxon>
        <taxon>Vespoidea</taxon>
        <taxon>Vespidae</taxon>
        <taxon>Vespinae</taxon>
        <taxon>Vespula</taxon>
    </lineage>
</organism>
<proteinExistence type="predicted"/>
<protein>
    <submittedName>
        <fullName evidence="1">Uncharacterized protein</fullName>
    </submittedName>
</protein>
<dbReference type="EMBL" id="JAYRBN010000061">
    <property type="protein sequence ID" value="KAL2739822.1"/>
    <property type="molecule type" value="Genomic_DNA"/>
</dbReference>
<name>A0ABD2C463_VESMC</name>
<keyword evidence="2" id="KW-1185">Reference proteome</keyword>
<accession>A0ABD2C463</accession>
<comment type="caution">
    <text evidence="1">The sequence shown here is derived from an EMBL/GenBank/DDBJ whole genome shotgun (WGS) entry which is preliminary data.</text>
</comment>
<dbReference type="AlphaFoldDB" id="A0ABD2C463"/>
<reference evidence="1 2" key="1">
    <citation type="journal article" date="2024" name="Ann. Entomol. Soc. Am.">
        <title>Genomic analyses of the southern and eastern yellowjacket wasps (Hymenoptera: Vespidae) reveal evolutionary signatures of social life.</title>
        <authorList>
            <person name="Catto M.A."/>
            <person name="Caine P.B."/>
            <person name="Orr S.E."/>
            <person name="Hunt B.G."/>
            <person name="Goodisman M.A.D."/>
        </authorList>
    </citation>
    <scope>NUCLEOTIDE SEQUENCE [LARGE SCALE GENOMIC DNA]</scope>
    <source>
        <strain evidence="1">232</strain>
        <tissue evidence="1">Head and thorax</tissue>
    </source>
</reference>
<evidence type="ECO:0000313" key="2">
    <source>
        <dbReference type="Proteomes" id="UP001607303"/>
    </source>
</evidence>
<dbReference type="Proteomes" id="UP001607303">
    <property type="component" value="Unassembled WGS sequence"/>
</dbReference>
<sequence>MAYCLWECHRMRMRSPEFLADNESSRNFWRRDRRKSVVFFVKRTWPGNANKTTIVGIRVREKEVRPWRLHKGRSCEDTQEDSSLKIHESVVPLDNVGEQRLE</sequence>